<gene>
    <name evidence="1" type="ORF">PENANT_c218G02483</name>
</gene>
<organism evidence="1 2">
    <name type="scientific">Penicillium antarcticum</name>
    <dbReference type="NCBI Taxonomy" id="416450"/>
    <lineage>
        <taxon>Eukaryota</taxon>
        <taxon>Fungi</taxon>
        <taxon>Dikarya</taxon>
        <taxon>Ascomycota</taxon>
        <taxon>Pezizomycotina</taxon>
        <taxon>Eurotiomycetes</taxon>
        <taxon>Eurotiomycetidae</taxon>
        <taxon>Eurotiales</taxon>
        <taxon>Aspergillaceae</taxon>
        <taxon>Penicillium</taxon>
    </lineage>
</organism>
<reference evidence="2" key="1">
    <citation type="journal article" date="2017" name="Nat. Microbiol.">
        <title>Global analysis of biosynthetic gene clusters reveals vast potential of secondary metabolite production in Penicillium species.</title>
        <authorList>
            <person name="Nielsen J.C."/>
            <person name="Grijseels S."/>
            <person name="Prigent S."/>
            <person name="Ji B."/>
            <person name="Dainat J."/>
            <person name="Nielsen K.F."/>
            <person name="Frisvad J.C."/>
            <person name="Workman M."/>
            <person name="Nielsen J."/>
        </authorList>
    </citation>
    <scope>NUCLEOTIDE SEQUENCE [LARGE SCALE GENOMIC DNA]</scope>
    <source>
        <strain evidence="2">IBT 31811</strain>
    </source>
</reference>
<feature type="non-terminal residue" evidence="1">
    <location>
        <position position="1"/>
    </location>
</feature>
<dbReference type="Proteomes" id="UP000191672">
    <property type="component" value="Unassembled WGS sequence"/>
</dbReference>
<sequence>YGRCRFGLGDYLCSDYTV</sequence>
<feature type="non-terminal residue" evidence="1">
    <location>
        <position position="18"/>
    </location>
</feature>
<keyword evidence="2" id="KW-1185">Reference proteome</keyword>
<evidence type="ECO:0000313" key="2">
    <source>
        <dbReference type="Proteomes" id="UP000191672"/>
    </source>
</evidence>
<evidence type="ECO:0000313" key="1">
    <source>
        <dbReference type="EMBL" id="OQD73131.1"/>
    </source>
</evidence>
<dbReference type="EMBL" id="MDYN01000218">
    <property type="protein sequence ID" value="OQD73131.1"/>
    <property type="molecule type" value="Genomic_DNA"/>
</dbReference>
<accession>A0A1V6P822</accession>
<proteinExistence type="predicted"/>
<name>A0A1V6P822_9EURO</name>
<protein>
    <submittedName>
        <fullName evidence="1">Uncharacterized protein</fullName>
    </submittedName>
</protein>
<dbReference type="AlphaFoldDB" id="A0A1V6P822"/>
<comment type="caution">
    <text evidence="1">The sequence shown here is derived from an EMBL/GenBank/DDBJ whole genome shotgun (WGS) entry which is preliminary data.</text>
</comment>